<evidence type="ECO:0000313" key="4">
    <source>
        <dbReference type="EMBL" id="CAF0874834.1"/>
    </source>
</evidence>
<feature type="compositionally biased region" description="Polar residues" evidence="1">
    <location>
        <begin position="319"/>
        <end position="332"/>
    </location>
</feature>
<dbReference type="EMBL" id="CAJNOC010001562">
    <property type="protein sequence ID" value="CAF0874834.1"/>
    <property type="molecule type" value="Genomic_DNA"/>
</dbReference>
<feature type="compositionally biased region" description="Polar residues" evidence="1">
    <location>
        <begin position="271"/>
        <end position="285"/>
    </location>
</feature>
<feature type="compositionally biased region" description="Polar residues" evidence="1">
    <location>
        <begin position="218"/>
        <end position="227"/>
    </location>
</feature>
<feature type="transmembrane region" description="Helical" evidence="2">
    <location>
        <begin position="143"/>
        <end position="167"/>
    </location>
</feature>
<feature type="chain" id="PRO_5032469889" evidence="3">
    <location>
        <begin position="26"/>
        <end position="506"/>
    </location>
</feature>
<name>A0A813XED3_9BILA</name>
<organism evidence="4 5">
    <name type="scientific">Brachionus calyciflorus</name>
    <dbReference type="NCBI Taxonomy" id="104777"/>
    <lineage>
        <taxon>Eukaryota</taxon>
        <taxon>Metazoa</taxon>
        <taxon>Spiralia</taxon>
        <taxon>Gnathifera</taxon>
        <taxon>Rotifera</taxon>
        <taxon>Eurotatoria</taxon>
        <taxon>Monogononta</taxon>
        <taxon>Pseudotrocha</taxon>
        <taxon>Ploima</taxon>
        <taxon>Brachionidae</taxon>
        <taxon>Brachionus</taxon>
    </lineage>
</organism>
<accession>A0A813XED3</accession>
<feature type="region of interest" description="Disordered" evidence="1">
    <location>
        <begin position="209"/>
        <end position="285"/>
    </location>
</feature>
<evidence type="ECO:0000256" key="3">
    <source>
        <dbReference type="SAM" id="SignalP"/>
    </source>
</evidence>
<keyword evidence="2" id="KW-0812">Transmembrane</keyword>
<feature type="region of interest" description="Disordered" evidence="1">
    <location>
        <begin position="314"/>
        <end position="391"/>
    </location>
</feature>
<evidence type="ECO:0000256" key="1">
    <source>
        <dbReference type="SAM" id="MobiDB-lite"/>
    </source>
</evidence>
<evidence type="ECO:0000256" key="2">
    <source>
        <dbReference type="SAM" id="Phobius"/>
    </source>
</evidence>
<proteinExistence type="predicted"/>
<feature type="compositionally biased region" description="Polar residues" evidence="1">
    <location>
        <begin position="372"/>
        <end position="391"/>
    </location>
</feature>
<keyword evidence="5" id="KW-1185">Reference proteome</keyword>
<comment type="caution">
    <text evidence="4">The sequence shown here is derived from an EMBL/GenBank/DDBJ whole genome shotgun (WGS) entry which is preliminary data.</text>
</comment>
<keyword evidence="2" id="KW-0472">Membrane</keyword>
<keyword evidence="2" id="KW-1133">Transmembrane helix</keyword>
<sequence>MRSFNNYCIVLFVCILFLFTQYSVANPSNNPDWRNYKARNIITSTVSIPSTTTNTLLTTSTAPIPSTPSLLTTTTTTVSTTTILNLLTEKILVSIEQNVTDIEKNQDEKIEISVTETIEVTKEPGLIQVFFDWMSNFFNRSSLILTLAFFIGLLIIIGIILIAICIYRSMSRKRRNRPEKMVTTNPIYDKIPKIEFLSSSDSLNSKKKIYTRPDDLQSPDSKSSTETIKLIDFKTEDQNTQKEREKPSPSLGSIRSFTPSSSSIDSVIEKTPQTPKATSQTPSILNTPSIKSVLTKKITNSSSKDLEKSCLLDDEDNLDNSTNNKNRYTPNVKNRPIKQLNKEENASRKSLLFNKRTNSESVDDGLPPIPPSNKNRQSIVSSTSSIAPGNQSIDFTQIKSGVDEILNQVKIQNPSSSTISLNVRDSMHNSLSDIYMQAIKEKREQEKMAKLQKNTQITASSIGISMNPNGGGTSGPATAVNVQKAEINFFDDTTSVKTYGSEKSCY</sequence>
<gene>
    <name evidence="4" type="ORF">OXX778_LOCUS10116</name>
</gene>
<dbReference type="Proteomes" id="UP000663879">
    <property type="component" value="Unassembled WGS sequence"/>
</dbReference>
<evidence type="ECO:0000313" key="5">
    <source>
        <dbReference type="Proteomes" id="UP000663879"/>
    </source>
</evidence>
<feature type="compositionally biased region" description="Basic and acidic residues" evidence="1">
    <location>
        <begin position="229"/>
        <end position="247"/>
    </location>
</feature>
<feature type="compositionally biased region" description="Low complexity" evidence="1">
    <location>
        <begin position="253"/>
        <end position="266"/>
    </location>
</feature>
<protein>
    <submittedName>
        <fullName evidence="4">Uncharacterized protein</fullName>
    </submittedName>
</protein>
<keyword evidence="3" id="KW-0732">Signal</keyword>
<dbReference type="OrthoDB" id="10604241at2759"/>
<feature type="signal peptide" evidence="3">
    <location>
        <begin position="1"/>
        <end position="25"/>
    </location>
</feature>
<reference evidence="4" key="1">
    <citation type="submission" date="2021-02" db="EMBL/GenBank/DDBJ databases">
        <authorList>
            <person name="Nowell W R."/>
        </authorList>
    </citation>
    <scope>NUCLEOTIDE SEQUENCE</scope>
    <source>
        <strain evidence="4">Ploen Becks lab</strain>
    </source>
</reference>
<dbReference type="AlphaFoldDB" id="A0A813XED3"/>